<proteinExistence type="predicted"/>
<keyword evidence="3 5" id="KW-0067">ATP-binding</keyword>
<dbReference type="Gene3D" id="3.40.50.300">
    <property type="entry name" value="P-loop containing nucleotide triphosphate hydrolases"/>
    <property type="match status" value="1"/>
</dbReference>
<evidence type="ECO:0000313" key="6">
    <source>
        <dbReference type="Proteomes" id="UP001214441"/>
    </source>
</evidence>
<dbReference type="SMART" id="SM00382">
    <property type="entry name" value="AAA"/>
    <property type="match status" value="1"/>
</dbReference>
<feature type="domain" description="ABC transporter" evidence="4">
    <location>
        <begin position="3"/>
        <end position="236"/>
    </location>
</feature>
<dbReference type="SUPFAM" id="SSF52540">
    <property type="entry name" value="P-loop containing nucleoside triphosphate hydrolases"/>
    <property type="match status" value="1"/>
</dbReference>
<dbReference type="Proteomes" id="UP001214441">
    <property type="component" value="Unassembled WGS sequence"/>
</dbReference>
<dbReference type="PROSITE" id="PS00211">
    <property type="entry name" value="ABC_TRANSPORTER_1"/>
    <property type="match status" value="1"/>
</dbReference>
<dbReference type="EMBL" id="JANCPR020000048">
    <property type="protein sequence ID" value="MDJ1136933.1"/>
    <property type="molecule type" value="Genomic_DNA"/>
</dbReference>
<reference evidence="5 6" key="1">
    <citation type="submission" date="2023-05" db="EMBL/GenBank/DDBJ databases">
        <title>Streptantibioticus silvisoli sp. nov., acidotolerant actinomycetes 1 from pine litter.</title>
        <authorList>
            <person name="Swiecimska M."/>
            <person name="Golinska P."/>
            <person name="Sangal V."/>
            <person name="Wachnowicz B."/>
            <person name="Goodfellow M."/>
        </authorList>
    </citation>
    <scope>NUCLEOTIDE SEQUENCE [LARGE SCALE GENOMIC DNA]</scope>
    <source>
        <strain evidence="5 6">DSM 42109</strain>
    </source>
</reference>
<keyword evidence="2" id="KW-0547">Nucleotide-binding</keyword>
<evidence type="ECO:0000259" key="4">
    <source>
        <dbReference type="PROSITE" id="PS50893"/>
    </source>
</evidence>
<evidence type="ECO:0000256" key="3">
    <source>
        <dbReference type="ARBA" id="ARBA00022840"/>
    </source>
</evidence>
<dbReference type="PANTHER" id="PTHR42939">
    <property type="entry name" value="ABC TRANSPORTER ATP-BINDING PROTEIN ALBC-RELATED"/>
    <property type="match status" value="1"/>
</dbReference>
<dbReference type="InterPro" id="IPR003439">
    <property type="entry name" value="ABC_transporter-like_ATP-bd"/>
</dbReference>
<comment type="caution">
    <text evidence="5">The sequence shown here is derived from an EMBL/GenBank/DDBJ whole genome shotgun (WGS) entry which is preliminary data.</text>
</comment>
<keyword evidence="6" id="KW-1185">Reference proteome</keyword>
<dbReference type="Pfam" id="PF00005">
    <property type="entry name" value="ABC_tran"/>
    <property type="match status" value="1"/>
</dbReference>
<evidence type="ECO:0000313" key="5">
    <source>
        <dbReference type="EMBL" id="MDJ1136933.1"/>
    </source>
</evidence>
<sequence length="249" mass="27308">MSLHYRSCTFAYRRREPVLREFDLRLPPGCTVLLGPNGAGKSTVLSLGASARTPDAGRVSLGGLDSARRADRRSYRQRVGWLPQHIAPVPGLTVREQAAYAGWTKGLNKREAWDRSATALDRVRLSDLATRRSHHLSGGQLRRLGIAQCLVHEAEILLLDEPTAGLDPVQRGIFRDLIGELTAGTSTDVVVSTHQTEDLADIYRTVLVIDRGQVVFQGGTDDFLALAPTATTPERRTETVYRSLVQGEG</sequence>
<evidence type="ECO:0000256" key="1">
    <source>
        <dbReference type="ARBA" id="ARBA00022448"/>
    </source>
</evidence>
<name>A0ABT7A8H8_9ACTN</name>
<dbReference type="GO" id="GO:0005524">
    <property type="term" value="F:ATP binding"/>
    <property type="evidence" value="ECO:0007669"/>
    <property type="project" value="UniProtKB-KW"/>
</dbReference>
<accession>A0ABT7A8H8</accession>
<dbReference type="InterPro" id="IPR017871">
    <property type="entry name" value="ABC_transporter-like_CS"/>
</dbReference>
<dbReference type="PANTHER" id="PTHR42939:SF1">
    <property type="entry name" value="ABC TRANSPORTER ATP-BINDING PROTEIN ALBC-RELATED"/>
    <property type="match status" value="1"/>
</dbReference>
<dbReference type="InterPro" id="IPR051782">
    <property type="entry name" value="ABC_Transporter_VariousFunc"/>
</dbReference>
<keyword evidence="1" id="KW-0813">Transport</keyword>
<organism evidence="5 6">
    <name type="scientific">Streptomyces iconiensis</name>
    <dbReference type="NCBI Taxonomy" id="1384038"/>
    <lineage>
        <taxon>Bacteria</taxon>
        <taxon>Bacillati</taxon>
        <taxon>Actinomycetota</taxon>
        <taxon>Actinomycetes</taxon>
        <taxon>Kitasatosporales</taxon>
        <taxon>Streptomycetaceae</taxon>
        <taxon>Streptomyces</taxon>
    </lineage>
</organism>
<dbReference type="PROSITE" id="PS50893">
    <property type="entry name" value="ABC_TRANSPORTER_2"/>
    <property type="match status" value="1"/>
</dbReference>
<protein>
    <submittedName>
        <fullName evidence="5">ATP-binding cassette domain-containing protein</fullName>
    </submittedName>
</protein>
<dbReference type="RefSeq" id="WP_274047399.1">
    <property type="nucleotide sequence ID" value="NZ_JANCPR020000048.1"/>
</dbReference>
<dbReference type="InterPro" id="IPR003593">
    <property type="entry name" value="AAA+_ATPase"/>
</dbReference>
<dbReference type="InterPro" id="IPR027417">
    <property type="entry name" value="P-loop_NTPase"/>
</dbReference>
<evidence type="ECO:0000256" key="2">
    <source>
        <dbReference type="ARBA" id="ARBA00022741"/>
    </source>
</evidence>
<gene>
    <name evidence="5" type="ORF">NMN56_034335</name>
</gene>